<dbReference type="GeneID" id="57969502"/>
<protein>
    <submittedName>
        <fullName evidence="6">Sigma 54-interacting transcriptional regulator</fullName>
    </submittedName>
</protein>
<keyword evidence="1" id="KW-0547">Nucleotide-binding</keyword>
<name>A0AAW6AYB6_CLOSY</name>
<organism evidence="6 7">
    <name type="scientific">Clostridium symbiosum</name>
    <name type="common">Bacteroides symbiosus</name>
    <dbReference type="NCBI Taxonomy" id="1512"/>
    <lineage>
        <taxon>Bacteria</taxon>
        <taxon>Bacillati</taxon>
        <taxon>Bacillota</taxon>
        <taxon>Clostridia</taxon>
        <taxon>Lachnospirales</taxon>
        <taxon>Lachnospiraceae</taxon>
        <taxon>Otoolea</taxon>
    </lineage>
</organism>
<dbReference type="Gene3D" id="1.10.8.60">
    <property type="match status" value="1"/>
</dbReference>
<evidence type="ECO:0000256" key="1">
    <source>
        <dbReference type="ARBA" id="ARBA00022741"/>
    </source>
</evidence>
<gene>
    <name evidence="6" type="ORF">PM006_09485</name>
</gene>
<keyword evidence="4" id="KW-0804">Transcription</keyword>
<dbReference type="SUPFAM" id="SSF55781">
    <property type="entry name" value="GAF domain-like"/>
    <property type="match status" value="1"/>
</dbReference>
<accession>A0AAW6AYB6</accession>
<dbReference type="InterPro" id="IPR025944">
    <property type="entry name" value="Sigma_54_int_dom_CS"/>
</dbReference>
<dbReference type="InterPro" id="IPR025662">
    <property type="entry name" value="Sigma_54_int_dom_ATP-bd_1"/>
</dbReference>
<reference evidence="6" key="1">
    <citation type="submission" date="2023-01" db="EMBL/GenBank/DDBJ databases">
        <title>Human gut microbiome strain richness.</title>
        <authorList>
            <person name="Chen-Liaw A."/>
        </authorList>
    </citation>
    <scope>NUCLEOTIDE SEQUENCE</scope>
    <source>
        <strain evidence="6">B1_m1001713B170214d0_201011</strain>
    </source>
</reference>
<evidence type="ECO:0000313" key="6">
    <source>
        <dbReference type="EMBL" id="MDB2000431.1"/>
    </source>
</evidence>
<evidence type="ECO:0000313" key="7">
    <source>
        <dbReference type="Proteomes" id="UP001300871"/>
    </source>
</evidence>
<dbReference type="FunFam" id="3.40.50.300:FF:000006">
    <property type="entry name" value="DNA-binding transcriptional regulator NtrC"/>
    <property type="match status" value="1"/>
</dbReference>
<dbReference type="Proteomes" id="UP001300871">
    <property type="component" value="Unassembled WGS sequence"/>
</dbReference>
<evidence type="ECO:0000256" key="4">
    <source>
        <dbReference type="ARBA" id="ARBA00023163"/>
    </source>
</evidence>
<dbReference type="PANTHER" id="PTHR32071:SF57">
    <property type="entry name" value="C4-DICARBOXYLATE TRANSPORT TRANSCRIPTIONAL REGULATORY PROTEIN DCTD"/>
    <property type="match status" value="1"/>
</dbReference>
<dbReference type="Gene3D" id="3.30.450.40">
    <property type="match status" value="1"/>
</dbReference>
<keyword evidence="2" id="KW-0067">ATP-binding</keyword>
<evidence type="ECO:0000259" key="5">
    <source>
        <dbReference type="PROSITE" id="PS50045"/>
    </source>
</evidence>
<sequence length="611" mass="69378">MEIPMKLSDIKDYLNTLLASFSAVLDLELTILRSEPLERVAATGEWYNSDIVCYENGRLIPQWQNSYTMKVIETGKPVVAIDTKEFVFAFPNMRKSVDSRFYSVLAYPIKMRGELEGVIVIASFDEEQHKIIVEKQQQLMVYLERISDLISSKLEQEILIEQTQIMNNQLNSVIQAMEDGILLYSPTAGICQSNMYAQKYLHFSDPDLKDALLAEVVTVAAQTTEEQPILIREIHKNIDGFQYLLQVKTRFIRDSEGSVLCIINPFSQIQNSITQNEQEGLGVAQKLVFSGKKMRTLVNQAKIAAQHASNVLITGESGTGKEMFARLIHSESPRKAHPFVAMNCAAIPESLMESELFGYEEGAFTGARKGGRIGKIQLANHGTFFLDEIGDMPLYLQAKLLRVLSERKVDRIGSSSSSLINVDVRIIAATNRNLEEMIERKEFREDLYYRLNVVPLHLPPLRERPDDIPFLIQHFIAKYNKILEKEIRTASAPVMELMMKYRWPGNVRELENSIEYMMTFEKSPVLSLEAAPQKILSLNNETGKGCHRTGGETSCLPLKTSLRMKEQEILRTMAARYGGHPTKEQVREICKYLEISVASYYRKIGSAAQHE</sequence>
<dbReference type="GO" id="GO:0005524">
    <property type="term" value="F:ATP binding"/>
    <property type="evidence" value="ECO:0007669"/>
    <property type="project" value="UniProtKB-KW"/>
</dbReference>
<dbReference type="PROSITE" id="PS00675">
    <property type="entry name" value="SIGMA54_INTERACT_1"/>
    <property type="match status" value="1"/>
</dbReference>
<comment type="caution">
    <text evidence="6">The sequence shown here is derived from an EMBL/GenBank/DDBJ whole genome shotgun (WGS) entry which is preliminary data.</text>
</comment>
<dbReference type="PROSITE" id="PS50045">
    <property type="entry name" value="SIGMA54_INTERACT_4"/>
    <property type="match status" value="1"/>
</dbReference>
<dbReference type="InterPro" id="IPR029016">
    <property type="entry name" value="GAF-like_dom_sf"/>
</dbReference>
<keyword evidence="3" id="KW-0805">Transcription regulation</keyword>
<dbReference type="GO" id="GO:0006355">
    <property type="term" value="P:regulation of DNA-templated transcription"/>
    <property type="evidence" value="ECO:0007669"/>
    <property type="project" value="InterPro"/>
</dbReference>
<evidence type="ECO:0000256" key="2">
    <source>
        <dbReference type="ARBA" id="ARBA00022840"/>
    </source>
</evidence>
<dbReference type="SMART" id="SM00382">
    <property type="entry name" value="AAA"/>
    <property type="match status" value="1"/>
</dbReference>
<dbReference type="Gene3D" id="3.40.50.300">
    <property type="entry name" value="P-loop containing nucleotide triphosphate hydrolases"/>
    <property type="match status" value="1"/>
</dbReference>
<dbReference type="InterPro" id="IPR058031">
    <property type="entry name" value="AAA_lid_NorR"/>
</dbReference>
<dbReference type="CDD" id="cd00009">
    <property type="entry name" value="AAA"/>
    <property type="match status" value="1"/>
</dbReference>
<dbReference type="InterPro" id="IPR003593">
    <property type="entry name" value="AAA+_ATPase"/>
</dbReference>
<dbReference type="PANTHER" id="PTHR32071">
    <property type="entry name" value="TRANSCRIPTIONAL REGULATORY PROTEIN"/>
    <property type="match status" value="1"/>
</dbReference>
<evidence type="ECO:0000256" key="3">
    <source>
        <dbReference type="ARBA" id="ARBA00023015"/>
    </source>
</evidence>
<dbReference type="PROSITE" id="PS00688">
    <property type="entry name" value="SIGMA54_INTERACT_3"/>
    <property type="match status" value="1"/>
</dbReference>
<feature type="domain" description="Sigma-54 factor interaction" evidence="5">
    <location>
        <begin position="287"/>
        <end position="519"/>
    </location>
</feature>
<proteinExistence type="predicted"/>
<dbReference type="EMBL" id="JAQLGM010000019">
    <property type="protein sequence ID" value="MDB2000431.1"/>
    <property type="molecule type" value="Genomic_DNA"/>
</dbReference>
<dbReference type="SUPFAM" id="SSF52540">
    <property type="entry name" value="P-loop containing nucleoside triphosphate hydrolases"/>
    <property type="match status" value="1"/>
</dbReference>
<dbReference type="InterPro" id="IPR002078">
    <property type="entry name" value="Sigma_54_int"/>
</dbReference>
<dbReference type="RefSeq" id="WP_021642029.1">
    <property type="nucleotide sequence ID" value="NZ_CABKPP010000004.1"/>
</dbReference>
<dbReference type="Pfam" id="PF25601">
    <property type="entry name" value="AAA_lid_14"/>
    <property type="match status" value="1"/>
</dbReference>
<dbReference type="AlphaFoldDB" id="A0AAW6AYB6"/>
<dbReference type="Pfam" id="PF00158">
    <property type="entry name" value="Sigma54_activat"/>
    <property type="match status" value="1"/>
</dbReference>
<dbReference type="InterPro" id="IPR027417">
    <property type="entry name" value="P-loop_NTPase"/>
</dbReference>